<feature type="domain" description="Major facilitator superfamily (MFS) profile" evidence="7">
    <location>
        <begin position="15"/>
        <end position="409"/>
    </location>
</feature>
<keyword evidence="4 6" id="KW-1133">Transmembrane helix</keyword>
<feature type="transmembrane region" description="Helical" evidence="6">
    <location>
        <begin position="183"/>
        <end position="202"/>
    </location>
</feature>
<evidence type="ECO:0000259" key="7">
    <source>
        <dbReference type="PROSITE" id="PS50850"/>
    </source>
</evidence>
<evidence type="ECO:0000313" key="9">
    <source>
        <dbReference type="Proteomes" id="UP000238954"/>
    </source>
</evidence>
<feature type="transmembrane region" description="Helical" evidence="6">
    <location>
        <begin position="288"/>
        <end position="314"/>
    </location>
</feature>
<feature type="transmembrane region" description="Helical" evidence="6">
    <location>
        <begin position="107"/>
        <end position="127"/>
    </location>
</feature>
<dbReference type="PANTHER" id="PTHR23505:SF79">
    <property type="entry name" value="PROTEIN SPINSTER"/>
    <property type="match status" value="1"/>
</dbReference>
<comment type="subcellular location">
    <subcellularLocation>
        <location evidence="1">Membrane</location>
        <topology evidence="1">Multi-pass membrane protein</topology>
    </subcellularLocation>
</comment>
<protein>
    <recommendedName>
        <fullName evidence="7">Major facilitator superfamily (MFS) profile domain-containing protein</fullName>
    </recommendedName>
</protein>
<sequence>MMVTANTADRMPWALLASLALAYSLAFVDRAIVGLMMSDISRDLGISREYTSLLVGTGFALVYAVAGVLAAILLSRMHPRNTIALGIIVWSLATAACALARGPDEFLLARMLVGAGEATLVPAAYAWIPARTPYHRVGIAIACFTVGVALGSGLSLGFGGHLIQAISESLQNGVWLGLSSWRIILIALAIIGLPIALLVWRVDPAPVGYAANDVRSPWPDLRAPAWLFLGCACVISTIYLQLFWAHNFFAEKFGMDLASSALVVGIAVALGAVGAIGGGIVGDRLARAAVVLPHVAMMIAMNILQIAMFLAAFLVPSVSISAGAYMIAMAANGAIGATMGPAISQIFPSDRRAVAASICLAAGTGLGLGVFMPLVGAIARQLGIGIALLGGTTGLLVMSCVFLWSARAQRCPAPTSPAHSRIRA</sequence>
<feature type="transmembrane region" description="Helical" evidence="6">
    <location>
        <begin position="223"/>
        <end position="245"/>
    </location>
</feature>
<dbReference type="Proteomes" id="UP000238954">
    <property type="component" value="Chromosome"/>
</dbReference>
<gene>
    <name evidence="8" type="ORF">CVO77_10425</name>
</gene>
<proteinExistence type="predicted"/>
<feature type="transmembrane region" description="Helical" evidence="6">
    <location>
        <begin position="54"/>
        <end position="75"/>
    </location>
</feature>
<keyword evidence="5 6" id="KW-0472">Membrane</keyword>
<feature type="transmembrane region" description="Helical" evidence="6">
    <location>
        <begin position="382"/>
        <end position="404"/>
    </location>
</feature>
<dbReference type="InterPro" id="IPR044770">
    <property type="entry name" value="MFS_spinster-like"/>
</dbReference>
<dbReference type="PROSITE" id="PS50850">
    <property type="entry name" value="MFS"/>
    <property type="match status" value="1"/>
</dbReference>
<feature type="transmembrane region" description="Helical" evidence="6">
    <location>
        <begin position="82"/>
        <end position="101"/>
    </location>
</feature>
<keyword evidence="9" id="KW-1185">Reference proteome</keyword>
<dbReference type="AlphaFoldDB" id="A0A2S8B8T7"/>
<organism evidence="8 9">
    <name type="scientific">Sphingopyxis lindanitolerans</name>
    <dbReference type="NCBI Taxonomy" id="2054227"/>
    <lineage>
        <taxon>Bacteria</taxon>
        <taxon>Pseudomonadati</taxon>
        <taxon>Pseudomonadota</taxon>
        <taxon>Alphaproteobacteria</taxon>
        <taxon>Sphingomonadales</taxon>
        <taxon>Sphingomonadaceae</taxon>
        <taxon>Sphingopyxis</taxon>
    </lineage>
</organism>
<evidence type="ECO:0000256" key="5">
    <source>
        <dbReference type="ARBA" id="ARBA00023136"/>
    </source>
</evidence>
<feature type="transmembrane region" description="Helical" evidence="6">
    <location>
        <begin position="354"/>
        <end position="376"/>
    </location>
</feature>
<dbReference type="SUPFAM" id="SSF103473">
    <property type="entry name" value="MFS general substrate transporter"/>
    <property type="match status" value="1"/>
</dbReference>
<keyword evidence="3 6" id="KW-0812">Transmembrane</keyword>
<dbReference type="InterPro" id="IPR036259">
    <property type="entry name" value="MFS_trans_sf"/>
</dbReference>
<name>A0A2S8B8T7_9SPHN</name>
<dbReference type="Gene3D" id="1.20.1250.20">
    <property type="entry name" value="MFS general substrate transporter like domains"/>
    <property type="match status" value="2"/>
</dbReference>
<feature type="transmembrane region" description="Helical" evidence="6">
    <location>
        <begin position="257"/>
        <end position="281"/>
    </location>
</feature>
<keyword evidence="2" id="KW-0813">Transport</keyword>
<evidence type="ECO:0000256" key="3">
    <source>
        <dbReference type="ARBA" id="ARBA00022692"/>
    </source>
</evidence>
<evidence type="ECO:0000256" key="1">
    <source>
        <dbReference type="ARBA" id="ARBA00004141"/>
    </source>
</evidence>
<evidence type="ECO:0000256" key="6">
    <source>
        <dbReference type="SAM" id="Phobius"/>
    </source>
</evidence>
<evidence type="ECO:0000313" key="8">
    <source>
        <dbReference type="EMBL" id="PQM28825.1"/>
    </source>
</evidence>
<evidence type="ECO:0000256" key="2">
    <source>
        <dbReference type="ARBA" id="ARBA00022448"/>
    </source>
</evidence>
<feature type="transmembrane region" description="Helical" evidence="6">
    <location>
        <begin position="320"/>
        <end position="342"/>
    </location>
</feature>
<dbReference type="RefSeq" id="WP_105998991.1">
    <property type="nucleotide sequence ID" value="NZ_CM009578.1"/>
</dbReference>
<evidence type="ECO:0000256" key="4">
    <source>
        <dbReference type="ARBA" id="ARBA00022989"/>
    </source>
</evidence>
<dbReference type="InterPro" id="IPR011701">
    <property type="entry name" value="MFS"/>
</dbReference>
<dbReference type="GO" id="GO:0022857">
    <property type="term" value="F:transmembrane transporter activity"/>
    <property type="evidence" value="ECO:0007669"/>
    <property type="project" value="InterPro"/>
</dbReference>
<accession>A0A2S8B8T7</accession>
<dbReference type="InterPro" id="IPR020846">
    <property type="entry name" value="MFS_dom"/>
</dbReference>
<dbReference type="PANTHER" id="PTHR23505">
    <property type="entry name" value="SPINSTER"/>
    <property type="match status" value="1"/>
</dbReference>
<dbReference type="GO" id="GO:0016020">
    <property type="term" value="C:membrane"/>
    <property type="evidence" value="ECO:0007669"/>
    <property type="project" value="UniProtKB-SubCell"/>
</dbReference>
<reference evidence="9" key="1">
    <citation type="submission" date="2017-11" db="EMBL/GenBank/DDBJ databases">
        <title>The complete genome sequence of Sphingopyxis pomeranensis sp. nov. strain WS5A3p.</title>
        <authorList>
            <person name="Kaminski M.A."/>
        </authorList>
    </citation>
    <scope>NUCLEOTIDE SEQUENCE [LARGE SCALE GENOMIC DNA]</scope>
    <source>
        <strain evidence="9">WS5A3p</strain>
    </source>
</reference>
<comment type="caution">
    <text evidence="8">The sequence shown here is derived from an EMBL/GenBank/DDBJ whole genome shotgun (WGS) entry which is preliminary data.</text>
</comment>
<feature type="transmembrane region" description="Helical" evidence="6">
    <location>
        <begin position="139"/>
        <end position="163"/>
    </location>
</feature>
<dbReference type="EMBL" id="PHFW01000002">
    <property type="protein sequence ID" value="PQM28825.1"/>
    <property type="molecule type" value="Genomic_DNA"/>
</dbReference>
<dbReference type="Pfam" id="PF07690">
    <property type="entry name" value="MFS_1"/>
    <property type="match status" value="1"/>
</dbReference>
<dbReference type="OrthoDB" id="7400989at2"/>